<reference evidence="2" key="1">
    <citation type="submission" date="2015-12" db="EMBL/GenBank/DDBJ databases">
        <title>Update maize B73 reference genome by single molecule sequencing technologies.</title>
        <authorList>
            <consortium name="Maize Genome Sequencing Project"/>
            <person name="Ware D."/>
        </authorList>
    </citation>
    <scope>NUCLEOTIDE SEQUENCE [LARGE SCALE GENOMIC DNA]</scope>
    <source>
        <tissue evidence="2">Seedling</tissue>
    </source>
</reference>
<name>A0A1D6MYA1_MAIZE</name>
<sequence>MRSILLKRLHVWSSTPGSRADSPLLKTHSMASATGVSSSEMAVDHATGPGAVEKPRFDALTPNEMSGGRPQFRKVPMPQHRFAPLKRCWMEIYKPVYEHMKIDIRMNLKAILLKNFSSSQTLPIQISPLLHGAPNNQPLIMEFSVLEFDDLGISPISNLSMLDYNDYHRTIDCILQIAVKKLNPESVQGLQSGRITWRTSTLSVTIECSGLFSTPVLTTVRIGASFTIPWFYYIDHLGWAGGVEIGIVSTVISSSKDWSRSAETCFKKKCLFLFDYFDSRTVILVRLLRFWDYQNTDRGYTVYFDSRTAKCLYCLKAVFILVYYLLDVSVCLIMQVDYSAYVHNSSSLHMTASFFSLLDSFHFCPLGYKDFPDLGNTTSSLLSTCCHVVLELWYNWSWVKATWSLEVES</sequence>
<dbReference type="AlphaFoldDB" id="A0A1D6MYA1"/>
<accession>A0A1D6MYA1</accession>
<gene>
    <name evidence="2" type="ORF">ZEAMMB73_Zm00001d041801</name>
</gene>
<organism evidence="2">
    <name type="scientific">Zea mays</name>
    <name type="common">Maize</name>
    <dbReference type="NCBI Taxonomy" id="4577"/>
    <lineage>
        <taxon>Eukaryota</taxon>
        <taxon>Viridiplantae</taxon>
        <taxon>Streptophyta</taxon>
        <taxon>Embryophyta</taxon>
        <taxon>Tracheophyta</taxon>
        <taxon>Spermatophyta</taxon>
        <taxon>Magnoliopsida</taxon>
        <taxon>Liliopsida</taxon>
        <taxon>Poales</taxon>
        <taxon>Poaceae</taxon>
        <taxon>PACMAD clade</taxon>
        <taxon>Panicoideae</taxon>
        <taxon>Andropogonodae</taxon>
        <taxon>Andropogoneae</taxon>
        <taxon>Tripsacinae</taxon>
        <taxon>Zea</taxon>
    </lineage>
</organism>
<dbReference type="PANTHER" id="PTHR12826:SF13">
    <property type="entry name" value="RNA-BINDING PROTEIN PNO1"/>
    <property type="match status" value="1"/>
</dbReference>
<dbReference type="EMBL" id="CM007649">
    <property type="protein sequence ID" value="ONM33703.1"/>
    <property type="molecule type" value="Genomic_DNA"/>
</dbReference>
<proteinExistence type="predicted"/>
<dbReference type="PANTHER" id="PTHR12826">
    <property type="entry name" value="RIBONUCLEASE Y"/>
    <property type="match status" value="1"/>
</dbReference>
<dbReference type="STRING" id="4577.A0A1D6MYA1"/>
<dbReference type="eggNOG" id="KOG0065">
    <property type="taxonomic scope" value="Eukaryota"/>
</dbReference>
<evidence type="ECO:0000313" key="2">
    <source>
        <dbReference type="EMBL" id="ONM33703.1"/>
    </source>
</evidence>
<dbReference type="InParanoid" id="A0A1D6MYA1"/>
<dbReference type="SMR" id="A0A1D6MYA1"/>
<dbReference type="ExpressionAtlas" id="A0A1D6MYA1">
    <property type="expression patterns" value="baseline and differential"/>
</dbReference>
<protein>
    <submittedName>
        <fullName evidence="2">D8Ertd354e protein</fullName>
    </submittedName>
</protein>
<dbReference type="GO" id="GO:0003723">
    <property type="term" value="F:RNA binding"/>
    <property type="evidence" value="ECO:0007669"/>
    <property type="project" value="UniProtKB-KW"/>
</dbReference>
<dbReference type="eggNOG" id="KOG2691">
    <property type="taxonomic scope" value="Eukaryota"/>
</dbReference>
<dbReference type="PaxDb" id="4577-GRMZM2G338327_P03"/>
<evidence type="ECO:0000256" key="1">
    <source>
        <dbReference type="ARBA" id="ARBA00022884"/>
    </source>
</evidence>
<keyword evidence="1" id="KW-0694">RNA-binding</keyword>